<dbReference type="GO" id="GO:0033550">
    <property type="term" value="F:MAP kinase tyrosine phosphatase activity"/>
    <property type="evidence" value="ECO:0007669"/>
    <property type="project" value="TreeGrafter"/>
</dbReference>
<dbReference type="PROSITE" id="PS00383">
    <property type="entry name" value="TYR_PHOSPHATASE_1"/>
    <property type="match status" value="1"/>
</dbReference>
<evidence type="ECO:0000313" key="8">
    <source>
        <dbReference type="Proteomes" id="UP000288716"/>
    </source>
</evidence>
<dbReference type="Pfam" id="PF00782">
    <property type="entry name" value="DSPc"/>
    <property type="match status" value="1"/>
</dbReference>
<accession>A0A443SG71</accession>
<dbReference type="GO" id="GO:0005737">
    <property type="term" value="C:cytoplasm"/>
    <property type="evidence" value="ECO:0007669"/>
    <property type="project" value="TreeGrafter"/>
</dbReference>
<evidence type="ECO:0000259" key="5">
    <source>
        <dbReference type="PROSITE" id="PS50054"/>
    </source>
</evidence>
<feature type="domain" description="Tyrosine-protein phosphatase" evidence="5">
    <location>
        <begin position="69"/>
        <end position="211"/>
    </location>
</feature>
<dbReference type="EC" id="3.1.3.48" evidence="2"/>
<dbReference type="FunFam" id="3.90.190.10:FF:000208">
    <property type="entry name" value="Vh5 dual specificity phosphatase, putative"/>
    <property type="match status" value="1"/>
</dbReference>
<dbReference type="InterPro" id="IPR036873">
    <property type="entry name" value="Rhodanese-like_dom_sf"/>
</dbReference>
<dbReference type="Gene3D" id="3.90.190.10">
    <property type="entry name" value="Protein tyrosine phosphatase superfamily"/>
    <property type="match status" value="1"/>
</dbReference>
<dbReference type="CDD" id="cd14568">
    <property type="entry name" value="DSP_MKP_classIII"/>
    <property type="match status" value="1"/>
</dbReference>
<dbReference type="PRINTS" id="PR01764">
    <property type="entry name" value="MAPKPHPHTASE"/>
</dbReference>
<dbReference type="GO" id="GO:0008330">
    <property type="term" value="F:protein tyrosine/threonine phosphatase activity"/>
    <property type="evidence" value="ECO:0007669"/>
    <property type="project" value="TreeGrafter"/>
</dbReference>
<dbReference type="InterPro" id="IPR029021">
    <property type="entry name" value="Prot-tyrosine_phosphatase-like"/>
</dbReference>
<keyword evidence="8" id="KW-1185">Reference proteome</keyword>
<dbReference type="InterPro" id="IPR000387">
    <property type="entry name" value="Tyr_Pase_dom"/>
</dbReference>
<dbReference type="PROSITE" id="PS50056">
    <property type="entry name" value="TYR_PHOSPHATASE_2"/>
    <property type="match status" value="1"/>
</dbReference>
<dbReference type="VEuPathDB" id="VectorBase:LDEU005545"/>
<dbReference type="PANTHER" id="PTHR10159:SF533">
    <property type="entry name" value="TYROSINE-PROTEIN PHOSPHATASE VHP-1"/>
    <property type="match status" value="1"/>
</dbReference>
<evidence type="ECO:0000256" key="1">
    <source>
        <dbReference type="ARBA" id="ARBA00008601"/>
    </source>
</evidence>
<organism evidence="7 8">
    <name type="scientific">Leptotrombidium deliense</name>
    <dbReference type="NCBI Taxonomy" id="299467"/>
    <lineage>
        <taxon>Eukaryota</taxon>
        <taxon>Metazoa</taxon>
        <taxon>Ecdysozoa</taxon>
        <taxon>Arthropoda</taxon>
        <taxon>Chelicerata</taxon>
        <taxon>Arachnida</taxon>
        <taxon>Acari</taxon>
        <taxon>Acariformes</taxon>
        <taxon>Trombidiformes</taxon>
        <taxon>Prostigmata</taxon>
        <taxon>Anystina</taxon>
        <taxon>Parasitengona</taxon>
        <taxon>Trombiculoidea</taxon>
        <taxon>Trombiculidae</taxon>
        <taxon>Leptotrombidium</taxon>
    </lineage>
</organism>
<protein>
    <recommendedName>
        <fullName evidence="2">protein-tyrosine-phosphatase</fullName>
        <ecNumber evidence="2">3.1.3.48</ecNumber>
    </recommendedName>
</protein>
<name>A0A443SG71_9ACAR</name>
<dbReference type="SMART" id="SM00195">
    <property type="entry name" value="DSPc"/>
    <property type="match status" value="1"/>
</dbReference>
<dbReference type="Gene3D" id="3.40.250.10">
    <property type="entry name" value="Rhodanese-like domain"/>
    <property type="match status" value="1"/>
</dbReference>
<evidence type="ECO:0000313" key="7">
    <source>
        <dbReference type="EMBL" id="RWS26495.1"/>
    </source>
</evidence>
<dbReference type="GO" id="GO:0017017">
    <property type="term" value="F:MAP kinase tyrosine/serine/threonine phosphatase activity"/>
    <property type="evidence" value="ECO:0007669"/>
    <property type="project" value="InterPro"/>
</dbReference>
<evidence type="ECO:0000259" key="6">
    <source>
        <dbReference type="PROSITE" id="PS50056"/>
    </source>
</evidence>
<evidence type="ECO:0000256" key="3">
    <source>
        <dbReference type="ARBA" id="ARBA00022801"/>
    </source>
</evidence>
<gene>
    <name evidence="7" type="ORF">B4U80_00846</name>
</gene>
<feature type="non-terminal residue" evidence="7">
    <location>
        <position position="1"/>
    </location>
</feature>
<feature type="domain" description="Tyrosine specific protein phosphatases" evidence="6">
    <location>
        <begin position="138"/>
        <end position="192"/>
    </location>
</feature>
<dbReference type="EMBL" id="NCKV01002707">
    <property type="protein sequence ID" value="RWS26495.1"/>
    <property type="molecule type" value="Genomic_DNA"/>
</dbReference>
<dbReference type="AlphaFoldDB" id="A0A443SG71"/>
<dbReference type="InterPro" id="IPR016130">
    <property type="entry name" value="Tyr_Pase_AS"/>
</dbReference>
<dbReference type="InterPro" id="IPR008343">
    <property type="entry name" value="MKP"/>
</dbReference>
<dbReference type="STRING" id="299467.A0A443SG71"/>
<evidence type="ECO:0000256" key="4">
    <source>
        <dbReference type="ARBA" id="ARBA00022912"/>
    </source>
</evidence>
<dbReference type="PANTHER" id="PTHR10159">
    <property type="entry name" value="DUAL SPECIFICITY PROTEIN PHOSPHATASE"/>
    <property type="match status" value="1"/>
</dbReference>
<dbReference type="OrthoDB" id="426001at2759"/>
<dbReference type="SUPFAM" id="SSF52799">
    <property type="entry name" value="(Phosphotyrosine protein) phosphatases II"/>
    <property type="match status" value="1"/>
</dbReference>
<dbReference type="InterPro" id="IPR020422">
    <property type="entry name" value="TYR_PHOSPHATASE_DUAL_dom"/>
</dbReference>
<dbReference type="GO" id="GO:0043409">
    <property type="term" value="P:negative regulation of MAPK cascade"/>
    <property type="evidence" value="ECO:0007669"/>
    <property type="project" value="TreeGrafter"/>
</dbReference>
<evidence type="ECO:0000256" key="2">
    <source>
        <dbReference type="ARBA" id="ARBA00013064"/>
    </source>
</evidence>
<keyword evidence="3" id="KW-0378">Hydrolase</keyword>
<comment type="similarity">
    <text evidence="1">Belongs to the protein-tyrosine phosphatase family. Non-receptor class dual specificity subfamily.</text>
</comment>
<proteinExistence type="inferred from homology"/>
<sequence>LEYECLPEDSFISVLLNKLKLVVNSVNFVTGGFLEFQLNFPELCERKTRRSCPSLPSLPQPCLSTSNNGPTRILPFLYLGSQHDAMNGELLRSHNITYELNVSTTCPKPDFIKDSHFMRIPVNDNYSEKLLPHFPKACNFLDKVRESNGCAIVHCLAGISRSATIAIAYVMRHLKMSSDEAYRYVKSKRDSISPNFNFIGELLEFERQLRCDRILESCPNESCTTSPSYTSPAVLQHCQ</sequence>
<dbReference type="PROSITE" id="PS50054">
    <property type="entry name" value="TYR_PHOSPHATASE_DUAL"/>
    <property type="match status" value="1"/>
</dbReference>
<comment type="caution">
    <text evidence="7">The sequence shown here is derived from an EMBL/GenBank/DDBJ whole genome shotgun (WGS) entry which is preliminary data.</text>
</comment>
<reference evidence="7 8" key="1">
    <citation type="journal article" date="2018" name="Gigascience">
        <title>Genomes of trombidid mites reveal novel predicted allergens and laterally-transferred genes associated with secondary metabolism.</title>
        <authorList>
            <person name="Dong X."/>
            <person name="Chaisiri K."/>
            <person name="Xia D."/>
            <person name="Armstrong S.D."/>
            <person name="Fang Y."/>
            <person name="Donnelly M.J."/>
            <person name="Kadowaki T."/>
            <person name="McGarry J.W."/>
            <person name="Darby A.C."/>
            <person name="Makepeace B.L."/>
        </authorList>
    </citation>
    <scope>NUCLEOTIDE SEQUENCE [LARGE SCALE GENOMIC DNA]</scope>
    <source>
        <strain evidence="7">UoL-UT</strain>
    </source>
</reference>
<dbReference type="InterPro" id="IPR000340">
    <property type="entry name" value="Dual-sp_phosphatase_cat-dom"/>
</dbReference>
<dbReference type="Proteomes" id="UP000288716">
    <property type="component" value="Unassembled WGS sequence"/>
</dbReference>
<keyword evidence="4" id="KW-0904">Protein phosphatase</keyword>